<dbReference type="RefSeq" id="WP_380861734.1">
    <property type="nucleotide sequence ID" value="NZ_JBHRXV010000011.1"/>
</dbReference>
<keyword evidence="1" id="KW-0812">Transmembrane</keyword>
<comment type="caution">
    <text evidence="2">The sequence shown here is derived from an EMBL/GenBank/DDBJ whole genome shotgun (WGS) entry which is preliminary data.</text>
</comment>
<keyword evidence="1" id="KW-1133">Transmembrane helix</keyword>
<reference evidence="3" key="1">
    <citation type="journal article" date="2019" name="Int. J. Syst. Evol. Microbiol.">
        <title>The Global Catalogue of Microorganisms (GCM) 10K type strain sequencing project: providing services to taxonomists for standard genome sequencing and annotation.</title>
        <authorList>
            <consortium name="The Broad Institute Genomics Platform"/>
            <consortium name="The Broad Institute Genome Sequencing Center for Infectious Disease"/>
            <person name="Wu L."/>
            <person name="Ma J."/>
        </authorList>
    </citation>
    <scope>NUCLEOTIDE SEQUENCE [LARGE SCALE GENOMIC DNA]</scope>
    <source>
        <strain evidence="3">KCTC 42644</strain>
    </source>
</reference>
<evidence type="ECO:0000313" key="3">
    <source>
        <dbReference type="Proteomes" id="UP001595615"/>
    </source>
</evidence>
<proteinExistence type="predicted"/>
<name>A0ABV7XDF9_9SPHN</name>
<evidence type="ECO:0000256" key="1">
    <source>
        <dbReference type="SAM" id="Phobius"/>
    </source>
</evidence>
<dbReference type="Proteomes" id="UP001595615">
    <property type="component" value="Unassembled WGS sequence"/>
</dbReference>
<sequence>MPEVSWLAVLLCGVATLLIGGLWYSPLLFGRAWQRETGLSDDVLASGSMATRFGLTFLLGLIAGAVFAMFIGTAMTVAQATAAGAAAGIAWVAASFGINYLFERRSLKLWLINGGYHAVQFTTFGAIIGALQWTPVP</sequence>
<gene>
    <name evidence="2" type="ORF">ACFOMD_12170</name>
</gene>
<feature type="transmembrane region" description="Helical" evidence="1">
    <location>
        <begin position="6"/>
        <end position="29"/>
    </location>
</feature>
<keyword evidence="3" id="KW-1185">Reference proteome</keyword>
<protein>
    <submittedName>
        <fullName evidence="2">DUF1761 domain-containing protein</fullName>
    </submittedName>
</protein>
<feature type="transmembrane region" description="Helical" evidence="1">
    <location>
        <begin position="114"/>
        <end position="133"/>
    </location>
</feature>
<dbReference type="EMBL" id="JBHRXV010000011">
    <property type="protein sequence ID" value="MFC3713334.1"/>
    <property type="molecule type" value="Genomic_DNA"/>
</dbReference>
<feature type="transmembrane region" description="Helical" evidence="1">
    <location>
        <begin position="77"/>
        <end position="102"/>
    </location>
</feature>
<dbReference type="Pfam" id="PF08570">
    <property type="entry name" value="DUF1761"/>
    <property type="match status" value="1"/>
</dbReference>
<keyword evidence="1" id="KW-0472">Membrane</keyword>
<evidence type="ECO:0000313" key="2">
    <source>
        <dbReference type="EMBL" id="MFC3713334.1"/>
    </source>
</evidence>
<dbReference type="InterPro" id="IPR013879">
    <property type="entry name" value="DUF1761"/>
</dbReference>
<feature type="transmembrane region" description="Helical" evidence="1">
    <location>
        <begin position="50"/>
        <end position="71"/>
    </location>
</feature>
<accession>A0ABV7XDF9</accession>
<organism evidence="2 3">
    <name type="scientific">Sphingoaurantiacus capsulatus</name>
    <dbReference type="NCBI Taxonomy" id="1771310"/>
    <lineage>
        <taxon>Bacteria</taxon>
        <taxon>Pseudomonadati</taxon>
        <taxon>Pseudomonadota</taxon>
        <taxon>Alphaproteobacteria</taxon>
        <taxon>Sphingomonadales</taxon>
        <taxon>Sphingosinicellaceae</taxon>
        <taxon>Sphingoaurantiacus</taxon>
    </lineage>
</organism>